<comment type="caution">
    <text evidence="3">The sequence shown here is derived from an EMBL/GenBank/DDBJ whole genome shotgun (WGS) entry which is preliminary data.</text>
</comment>
<organism evidence="3 4">
    <name type="scientific">Methylobacterium organophilum</name>
    <dbReference type="NCBI Taxonomy" id="410"/>
    <lineage>
        <taxon>Bacteria</taxon>
        <taxon>Pseudomonadati</taxon>
        <taxon>Pseudomonadota</taxon>
        <taxon>Alphaproteobacteria</taxon>
        <taxon>Hyphomicrobiales</taxon>
        <taxon>Methylobacteriaceae</taxon>
        <taxon>Methylobacterium</taxon>
    </lineage>
</organism>
<proteinExistence type="predicted"/>
<protein>
    <recommendedName>
        <fullName evidence="5">Lipoprotein</fullName>
    </recommendedName>
</protein>
<dbReference type="PROSITE" id="PS51257">
    <property type="entry name" value="PROKAR_LIPOPROTEIN"/>
    <property type="match status" value="1"/>
</dbReference>
<reference evidence="3" key="2">
    <citation type="submission" date="2021-08" db="EMBL/GenBank/DDBJ databases">
        <authorList>
            <person name="Tani A."/>
            <person name="Ola A."/>
            <person name="Ogura Y."/>
            <person name="Katsura K."/>
            <person name="Hayashi T."/>
        </authorList>
    </citation>
    <scope>NUCLEOTIDE SEQUENCE</scope>
    <source>
        <strain evidence="3">NBRC 15689</strain>
    </source>
</reference>
<evidence type="ECO:0000256" key="1">
    <source>
        <dbReference type="SAM" id="MobiDB-lite"/>
    </source>
</evidence>
<feature type="region of interest" description="Disordered" evidence="1">
    <location>
        <begin position="26"/>
        <end position="116"/>
    </location>
</feature>
<evidence type="ECO:0000313" key="3">
    <source>
        <dbReference type="EMBL" id="GJE27795.1"/>
    </source>
</evidence>
<evidence type="ECO:0000313" key="4">
    <source>
        <dbReference type="Proteomes" id="UP001055156"/>
    </source>
</evidence>
<dbReference type="RefSeq" id="WP_238311592.1">
    <property type="nucleotide sequence ID" value="NZ_BPQV01000007.1"/>
</dbReference>
<keyword evidence="2" id="KW-0732">Signal</keyword>
<sequence length="116" mass="11538">MPARLHRLTLLTAAGLALLACTACGRRGSLQPPDATASARPEGSGTTMPASPRSLPNSVGIGGGSASADPDAVREGDELGPSATAPGGDGPPVRTGKGAKRGYTIPKQPFILDPIL</sequence>
<feature type="compositionally biased region" description="Polar residues" evidence="1">
    <location>
        <begin position="44"/>
        <end position="57"/>
    </location>
</feature>
<dbReference type="Proteomes" id="UP001055156">
    <property type="component" value="Unassembled WGS sequence"/>
</dbReference>
<gene>
    <name evidence="3" type="ORF">LKMONMHP_2656</name>
</gene>
<reference evidence="3" key="1">
    <citation type="journal article" date="2021" name="Front. Microbiol.">
        <title>Comprehensive Comparative Genomics and Phenotyping of Methylobacterium Species.</title>
        <authorList>
            <person name="Alessa O."/>
            <person name="Ogura Y."/>
            <person name="Fujitani Y."/>
            <person name="Takami H."/>
            <person name="Hayashi T."/>
            <person name="Sahin N."/>
            <person name="Tani A."/>
        </authorList>
    </citation>
    <scope>NUCLEOTIDE SEQUENCE</scope>
    <source>
        <strain evidence="3">NBRC 15689</strain>
    </source>
</reference>
<name>A0ABQ4T801_METOR</name>
<feature type="signal peptide" evidence="2">
    <location>
        <begin position="1"/>
        <end position="25"/>
    </location>
</feature>
<accession>A0ABQ4T801</accession>
<dbReference type="EMBL" id="BPQV01000007">
    <property type="protein sequence ID" value="GJE27795.1"/>
    <property type="molecule type" value="Genomic_DNA"/>
</dbReference>
<keyword evidence="4" id="KW-1185">Reference proteome</keyword>
<feature type="chain" id="PRO_5045315791" description="Lipoprotein" evidence="2">
    <location>
        <begin position="26"/>
        <end position="116"/>
    </location>
</feature>
<evidence type="ECO:0008006" key="5">
    <source>
        <dbReference type="Google" id="ProtNLM"/>
    </source>
</evidence>
<evidence type="ECO:0000256" key="2">
    <source>
        <dbReference type="SAM" id="SignalP"/>
    </source>
</evidence>